<organism evidence="1 2">
    <name type="scientific">Arachidicoccus ginsenosidivorans</name>
    <dbReference type="NCBI Taxonomy" id="496057"/>
    <lineage>
        <taxon>Bacteria</taxon>
        <taxon>Pseudomonadati</taxon>
        <taxon>Bacteroidota</taxon>
        <taxon>Chitinophagia</taxon>
        <taxon>Chitinophagales</taxon>
        <taxon>Chitinophagaceae</taxon>
        <taxon>Arachidicoccus</taxon>
    </lineage>
</organism>
<evidence type="ECO:0000313" key="2">
    <source>
        <dbReference type="Proteomes" id="UP000321291"/>
    </source>
</evidence>
<keyword evidence="2" id="KW-1185">Reference proteome</keyword>
<dbReference type="Proteomes" id="UP000321291">
    <property type="component" value="Chromosome"/>
</dbReference>
<sequence length="244" mass="27052">MGVISGVIGDKLYNGTTSTWNEAPTYGMFGQAAMGDYSLSPEMVFNFTGNFGPGNYIGFDQLKRQFVRFNLYGDATYFGPDYVVKGDSFDPKNMGMDLLHLQQIAGGLCFGYFKAANDSIYECSMNTNFNGPFEFEALSKRPFVRQDLISASTLMTATTSQILFFSFQDKVYRYNPINESISAVATDFGGKTVTMVKLQDQQTLVVGTEGALYFLDIRTGHNGTLLYKVDGIPGKVIDMAFREQ</sequence>
<gene>
    <name evidence="1" type="ORF">FSB73_06510</name>
</gene>
<dbReference type="KEGG" id="agi:FSB73_06510"/>
<dbReference type="AlphaFoldDB" id="A0A5B8VK80"/>
<evidence type="ECO:0000313" key="1">
    <source>
        <dbReference type="EMBL" id="QEC71375.1"/>
    </source>
</evidence>
<accession>A0A5B8VK80</accession>
<name>A0A5B8VK80_9BACT</name>
<dbReference type="EMBL" id="CP042434">
    <property type="protein sequence ID" value="QEC71375.1"/>
    <property type="molecule type" value="Genomic_DNA"/>
</dbReference>
<dbReference type="OrthoDB" id="1095195at2"/>
<dbReference type="RefSeq" id="WP_146780701.1">
    <property type="nucleotide sequence ID" value="NZ_CP042434.1"/>
</dbReference>
<protein>
    <recommendedName>
        <fullName evidence="3">DUF4394 domain-containing protein</fullName>
    </recommendedName>
</protein>
<proteinExistence type="predicted"/>
<evidence type="ECO:0008006" key="3">
    <source>
        <dbReference type="Google" id="ProtNLM"/>
    </source>
</evidence>
<reference evidence="1 2" key="1">
    <citation type="journal article" date="2017" name="Int. J. Syst. Evol. Microbiol.">
        <title>Arachidicoccus ginsenosidivorans sp. nov., with ginsenoside-converting activity isolated from ginseng cultivating soil.</title>
        <authorList>
            <person name="Siddiqi M.Z."/>
            <person name="Aslam Z."/>
            <person name="Im W.T."/>
        </authorList>
    </citation>
    <scope>NUCLEOTIDE SEQUENCE [LARGE SCALE GENOMIC DNA]</scope>
    <source>
        <strain evidence="1 2">Gsoil 809</strain>
    </source>
</reference>